<dbReference type="AlphaFoldDB" id="F0RXY4"/>
<dbReference type="Pfam" id="PF00528">
    <property type="entry name" value="BPD_transp_1"/>
    <property type="match status" value="1"/>
</dbReference>
<dbReference type="eggNOG" id="COG0600">
    <property type="taxonomic scope" value="Bacteria"/>
</dbReference>
<evidence type="ECO:0000256" key="6">
    <source>
        <dbReference type="ARBA" id="ARBA00023136"/>
    </source>
</evidence>
<dbReference type="CDD" id="cd06261">
    <property type="entry name" value="TM_PBP2"/>
    <property type="match status" value="1"/>
</dbReference>
<evidence type="ECO:0000313" key="9">
    <source>
        <dbReference type="EMBL" id="ADY12408.1"/>
    </source>
</evidence>
<feature type="transmembrane region" description="Helical" evidence="7">
    <location>
        <begin position="145"/>
        <end position="164"/>
    </location>
</feature>
<keyword evidence="5 7" id="KW-1133">Transmembrane helix</keyword>
<dbReference type="GO" id="GO:0005886">
    <property type="term" value="C:plasma membrane"/>
    <property type="evidence" value="ECO:0007669"/>
    <property type="project" value="UniProtKB-SubCell"/>
</dbReference>
<comment type="similarity">
    <text evidence="7">Belongs to the binding-protein-dependent transport system permease family.</text>
</comment>
<name>F0RXY4_SPHGB</name>
<keyword evidence="2 7" id="KW-0813">Transport</keyword>
<evidence type="ECO:0000259" key="8">
    <source>
        <dbReference type="PROSITE" id="PS50928"/>
    </source>
</evidence>
<dbReference type="FunFam" id="1.10.3720.10:FF:000003">
    <property type="entry name" value="Aliphatic sulfonate ABC transporter permease"/>
    <property type="match status" value="1"/>
</dbReference>
<feature type="transmembrane region" description="Helical" evidence="7">
    <location>
        <begin position="185"/>
        <end position="204"/>
    </location>
</feature>
<evidence type="ECO:0000256" key="1">
    <source>
        <dbReference type="ARBA" id="ARBA00004651"/>
    </source>
</evidence>
<evidence type="ECO:0000256" key="2">
    <source>
        <dbReference type="ARBA" id="ARBA00022448"/>
    </source>
</evidence>
<keyword evidence="4 7" id="KW-0812">Transmembrane</keyword>
<dbReference type="Gene3D" id="1.10.3720.10">
    <property type="entry name" value="MetI-like"/>
    <property type="match status" value="1"/>
</dbReference>
<gene>
    <name evidence="9" type="ordered locus">SpiBuddy_0575</name>
</gene>
<dbReference type="PANTHER" id="PTHR30151:SF0">
    <property type="entry name" value="ABC TRANSPORTER PERMEASE PROTEIN MJ0413-RELATED"/>
    <property type="match status" value="1"/>
</dbReference>
<evidence type="ECO:0000256" key="3">
    <source>
        <dbReference type="ARBA" id="ARBA00022475"/>
    </source>
</evidence>
<comment type="subcellular location">
    <subcellularLocation>
        <location evidence="1 7">Cell membrane</location>
        <topology evidence="1 7">Multi-pass membrane protein</topology>
    </subcellularLocation>
</comment>
<dbReference type="InterPro" id="IPR000515">
    <property type="entry name" value="MetI-like"/>
</dbReference>
<dbReference type="HOGENOM" id="CLU_046113_1_0_12"/>
<dbReference type="InterPro" id="IPR035906">
    <property type="entry name" value="MetI-like_sf"/>
</dbReference>
<evidence type="ECO:0000313" key="10">
    <source>
        <dbReference type="Proteomes" id="UP000008466"/>
    </source>
</evidence>
<feature type="domain" description="ABC transmembrane type-1" evidence="8">
    <location>
        <begin position="79"/>
        <end position="259"/>
    </location>
</feature>
<evidence type="ECO:0000256" key="7">
    <source>
        <dbReference type="RuleBase" id="RU363032"/>
    </source>
</evidence>
<evidence type="ECO:0000256" key="4">
    <source>
        <dbReference type="ARBA" id="ARBA00022692"/>
    </source>
</evidence>
<dbReference type="STRING" id="158189.SpiBuddy_0575"/>
<keyword evidence="10" id="KW-1185">Reference proteome</keyword>
<dbReference type="OrthoDB" id="9804353at2"/>
<keyword evidence="6 7" id="KW-0472">Membrane</keyword>
<feature type="transmembrane region" description="Helical" evidence="7">
    <location>
        <begin position="86"/>
        <end position="108"/>
    </location>
</feature>
<dbReference type="Proteomes" id="UP000008466">
    <property type="component" value="Chromosome"/>
</dbReference>
<feature type="transmembrane region" description="Helical" evidence="7">
    <location>
        <begin position="240"/>
        <end position="262"/>
    </location>
</feature>
<dbReference type="GO" id="GO:0042918">
    <property type="term" value="P:alkanesulfonate transmembrane transport"/>
    <property type="evidence" value="ECO:0007669"/>
    <property type="project" value="UniProtKB-ARBA"/>
</dbReference>
<protein>
    <submittedName>
        <fullName evidence="9">ABC-type transporter, integral membrane subunit</fullName>
    </submittedName>
</protein>
<sequence>MDNTASEQSKQKARKLKDFSDGTKRFRYTLMVISIIGGFLLWAVITLIPTINTFLASPKQVFAALISETMANGRYFKDISISLQRVLIGFGLAFICSIPVSFLMGWYPTVRNLVEPWIQFLRTIPPIALIPLVILAMGLGESPKYTIIFVAAFLVMVVTIYQGVKEVDKTLIRAAYTFGASDKDLFFDIVIPASFPYILVGARLGMAASLTTLIAAELTGTTFGLGARIQGAQQFMDTSIVLLGIITIGIIGFVLDKILLLIEKKLTKWK</sequence>
<dbReference type="PROSITE" id="PS50928">
    <property type="entry name" value="ABC_TM1"/>
    <property type="match status" value="1"/>
</dbReference>
<dbReference type="KEGG" id="sbu:SpiBuddy_0575"/>
<evidence type="ECO:0000256" key="5">
    <source>
        <dbReference type="ARBA" id="ARBA00022989"/>
    </source>
</evidence>
<dbReference type="SUPFAM" id="SSF161098">
    <property type="entry name" value="MetI-like"/>
    <property type="match status" value="1"/>
</dbReference>
<dbReference type="PANTHER" id="PTHR30151">
    <property type="entry name" value="ALKANE SULFONATE ABC TRANSPORTER-RELATED, MEMBRANE SUBUNIT"/>
    <property type="match status" value="1"/>
</dbReference>
<keyword evidence="3" id="KW-1003">Cell membrane</keyword>
<dbReference type="EMBL" id="CP002541">
    <property type="protein sequence ID" value="ADY12408.1"/>
    <property type="molecule type" value="Genomic_DNA"/>
</dbReference>
<feature type="transmembrane region" description="Helical" evidence="7">
    <location>
        <begin position="28"/>
        <end position="48"/>
    </location>
</feature>
<dbReference type="RefSeq" id="WP_013606261.1">
    <property type="nucleotide sequence ID" value="NC_015152.1"/>
</dbReference>
<organism evidence="9 10">
    <name type="scientific">Sphaerochaeta globosa (strain ATCC BAA-1886 / DSM 22777 / Buddy)</name>
    <name type="common">Spirochaeta sp. (strain Buddy)</name>
    <dbReference type="NCBI Taxonomy" id="158189"/>
    <lineage>
        <taxon>Bacteria</taxon>
        <taxon>Pseudomonadati</taxon>
        <taxon>Spirochaetota</taxon>
        <taxon>Spirochaetia</taxon>
        <taxon>Spirochaetales</taxon>
        <taxon>Sphaerochaetaceae</taxon>
        <taxon>Sphaerochaeta</taxon>
    </lineage>
</organism>
<feature type="transmembrane region" description="Helical" evidence="7">
    <location>
        <begin position="120"/>
        <end position="139"/>
    </location>
</feature>
<accession>F0RXY4</accession>
<reference evidence="10" key="1">
    <citation type="submission" date="2011-02" db="EMBL/GenBank/DDBJ databases">
        <title>Complete sequence of Spirochaeta sp. Buddy.</title>
        <authorList>
            <person name="Lucas S."/>
            <person name="Copeland A."/>
            <person name="Lapidus A."/>
            <person name="Cheng J.-F."/>
            <person name="Goodwin L."/>
            <person name="Pitluck S."/>
            <person name="Zeytun A."/>
            <person name="Detter J.C."/>
            <person name="Han C."/>
            <person name="Tapia R."/>
            <person name="Land M."/>
            <person name="Hauser L."/>
            <person name="Kyrpides N."/>
            <person name="Ivanova N."/>
            <person name="Mikhailova N."/>
            <person name="Pagani I."/>
            <person name="Ritalahti K.M."/>
            <person name="Loeffler F.E."/>
            <person name="Woyke T."/>
        </authorList>
    </citation>
    <scope>NUCLEOTIDE SEQUENCE [LARGE SCALE GENOMIC DNA]</scope>
    <source>
        <strain evidence="10">ATCC BAA-1886 / DSM 22777 / Buddy</strain>
    </source>
</reference>
<proteinExistence type="inferred from homology"/>